<dbReference type="PANTHER" id="PTHR43546">
    <property type="entry name" value="UPF0173 METAL-DEPENDENT HYDROLASE MJ1163-RELATED"/>
    <property type="match status" value="1"/>
</dbReference>
<accession>A0A1G6HFY2</accession>
<protein>
    <submittedName>
        <fullName evidence="2">L-ascorbate metabolism protein UlaG, beta-lactamase superfamily</fullName>
    </submittedName>
</protein>
<dbReference type="InterPro" id="IPR050114">
    <property type="entry name" value="UPF0173_UPF0282_UlaG_hydrolase"/>
</dbReference>
<dbReference type="Gene3D" id="3.60.15.10">
    <property type="entry name" value="Ribonuclease Z/Hydroxyacylglutathione hydrolase-like"/>
    <property type="match status" value="1"/>
</dbReference>
<dbReference type="Proteomes" id="UP000183203">
    <property type="component" value="Unassembled WGS sequence"/>
</dbReference>
<evidence type="ECO:0000259" key="1">
    <source>
        <dbReference type="SMART" id="SM00849"/>
    </source>
</evidence>
<evidence type="ECO:0000313" key="2">
    <source>
        <dbReference type="EMBL" id="SDB93150.1"/>
    </source>
</evidence>
<reference evidence="2 3" key="1">
    <citation type="submission" date="2016-09" db="EMBL/GenBank/DDBJ databases">
        <authorList>
            <person name="Capua I."/>
            <person name="De Benedictis P."/>
            <person name="Joannis T."/>
            <person name="Lombin L.H."/>
            <person name="Cattoli G."/>
        </authorList>
    </citation>
    <scope>NUCLEOTIDE SEQUENCE [LARGE SCALE GENOMIC DNA]</scope>
    <source>
        <strain evidence="2 3">NIO-1002</strain>
    </source>
</reference>
<gene>
    <name evidence="2" type="ORF">SAMN05216418_1151</name>
</gene>
<dbReference type="InterPro" id="IPR001279">
    <property type="entry name" value="Metallo-B-lactamas"/>
</dbReference>
<evidence type="ECO:0000313" key="3">
    <source>
        <dbReference type="Proteomes" id="UP000183203"/>
    </source>
</evidence>
<dbReference type="STRING" id="993073.AS029_04510"/>
<name>A0A1G6HFY2_9MICO</name>
<dbReference type="InterPro" id="IPR036866">
    <property type="entry name" value="RibonucZ/Hydroxyglut_hydro"/>
</dbReference>
<dbReference type="Pfam" id="PF13483">
    <property type="entry name" value="Lactamase_B_3"/>
    <property type="match status" value="1"/>
</dbReference>
<dbReference type="PANTHER" id="PTHR43546:SF3">
    <property type="entry name" value="UPF0173 METAL-DEPENDENT HYDROLASE MJ1163"/>
    <property type="match status" value="1"/>
</dbReference>
<organism evidence="2 3">
    <name type="scientific">Microbacterium enclense</name>
    <dbReference type="NCBI Taxonomy" id="993073"/>
    <lineage>
        <taxon>Bacteria</taxon>
        <taxon>Bacillati</taxon>
        <taxon>Actinomycetota</taxon>
        <taxon>Actinomycetes</taxon>
        <taxon>Micrococcales</taxon>
        <taxon>Microbacteriaceae</taxon>
        <taxon>Microbacterium</taxon>
    </lineage>
</organism>
<dbReference type="SUPFAM" id="SSF56281">
    <property type="entry name" value="Metallo-hydrolase/oxidoreductase"/>
    <property type="match status" value="1"/>
</dbReference>
<dbReference type="RefSeq" id="WP_058231400.1">
    <property type="nucleotide sequence ID" value="NZ_FMYG01000002.1"/>
</dbReference>
<proteinExistence type="predicted"/>
<dbReference type="OrthoDB" id="3190691at2"/>
<sequence>MRLTKHEHAALVVVESGHSLVIDPGSFTSPLEDLVGLVGVVITHEHPDHWTPEHLTRLQKAHPGVPIYGPEGVVDAAAGFDVIAVHPGDRLELGPFDLEFSGGRHAVIHESIPVVDNVGVLVNDALYYPGDSYTVPKHAKVKLLAAPVGAPWLKIAEAMDYVLAVKPERVFATHDMTLSVAGKQMGDARLTWAVEQNGGSFVDLKPGDTVDV</sequence>
<dbReference type="AlphaFoldDB" id="A0A1G6HFY2"/>
<dbReference type="EMBL" id="FMYG01000002">
    <property type="protein sequence ID" value="SDB93150.1"/>
    <property type="molecule type" value="Genomic_DNA"/>
</dbReference>
<feature type="domain" description="Metallo-beta-lactamase" evidence="1">
    <location>
        <begin position="6"/>
        <end position="174"/>
    </location>
</feature>
<dbReference type="SMART" id="SM00849">
    <property type="entry name" value="Lactamase_B"/>
    <property type="match status" value="1"/>
</dbReference>